<keyword evidence="4" id="KW-1185">Reference proteome</keyword>
<evidence type="ECO:0000313" key="4">
    <source>
        <dbReference type="Proteomes" id="UP001054252"/>
    </source>
</evidence>
<dbReference type="InterPro" id="IPR039926">
    <property type="entry name" value="Egg_app_1"/>
</dbReference>
<keyword evidence="2" id="KW-0472">Membrane</keyword>
<dbReference type="EMBL" id="BPVZ01000056">
    <property type="protein sequence ID" value="GKV21204.1"/>
    <property type="molecule type" value="Genomic_DNA"/>
</dbReference>
<sequence length="90" mass="9223">MGDSSSRDGSSTFPSVTKLLVAAGAAVVGLGVGLAVIAGQMGSESNANGENNNEERMMKAPGGGGTYMPRKPFEDDPKGYFRDLRAGKKG</sequence>
<organism evidence="3 4">
    <name type="scientific">Rubroshorea leprosula</name>
    <dbReference type="NCBI Taxonomy" id="152421"/>
    <lineage>
        <taxon>Eukaryota</taxon>
        <taxon>Viridiplantae</taxon>
        <taxon>Streptophyta</taxon>
        <taxon>Embryophyta</taxon>
        <taxon>Tracheophyta</taxon>
        <taxon>Spermatophyta</taxon>
        <taxon>Magnoliopsida</taxon>
        <taxon>eudicotyledons</taxon>
        <taxon>Gunneridae</taxon>
        <taxon>Pentapetalae</taxon>
        <taxon>rosids</taxon>
        <taxon>malvids</taxon>
        <taxon>Malvales</taxon>
        <taxon>Dipterocarpaceae</taxon>
        <taxon>Rubroshorea</taxon>
    </lineage>
</organism>
<name>A0AAV5K2P9_9ROSI</name>
<protein>
    <submittedName>
        <fullName evidence="3">Uncharacterized protein</fullName>
    </submittedName>
</protein>
<proteinExistence type="predicted"/>
<feature type="region of interest" description="Disordered" evidence="1">
    <location>
        <begin position="42"/>
        <end position="90"/>
    </location>
</feature>
<comment type="caution">
    <text evidence="3">The sequence shown here is derived from an EMBL/GenBank/DDBJ whole genome shotgun (WGS) entry which is preliminary data.</text>
</comment>
<feature type="compositionally biased region" description="Low complexity" evidence="1">
    <location>
        <begin position="42"/>
        <end position="51"/>
    </location>
</feature>
<dbReference type="PANTHER" id="PTHR33333:SF39">
    <property type="entry name" value="HIG1 DOMAIN-CONTAINING PROTEIN"/>
    <property type="match status" value="1"/>
</dbReference>
<dbReference type="AlphaFoldDB" id="A0AAV5K2P9"/>
<evidence type="ECO:0000256" key="1">
    <source>
        <dbReference type="SAM" id="MobiDB-lite"/>
    </source>
</evidence>
<dbReference type="Proteomes" id="UP001054252">
    <property type="component" value="Unassembled WGS sequence"/>
</dbReference>
<feature type="transmembrane region" description="Helical" evidence="2">
    <location>
        <begin position="20"/>
        <end position="38"/>
    </location>
</feature>
<keyword evidence="2" id="KW-1133">Transmembrane helix</keyword>
<keyword evidence="2" id="KW-0812">Transmembrane</keyword>
<evidence type="ECO:0000313" key="3">
    <source>
        <dbReference type="EMBL" id="GKV21204.1"/>
    </source>
</evidence>
<dbReference type="PANTHER" id="PTHR33333">
    <property type="entry name" value="ERYTHROCYTE MEMBRANE PROTEIN 1-LIKE"/>
    <property type="match status" value="1"/>
</dbReference>
<gene>
    <name evidence="3" type="ORF">SLEP1_g31201</name>
</gene>
<evidence type="ECO:0000256" key="2">
    <source>
        <dbReference type="SAM" id="Phobius"/>
    </source>
</evidence>
<accession>A0AAV5K2P9</accession>
<feature type="compositionally biased region" description="Basic and acidic residues" evidence="1">
    <location>
        <begin position="71"/>
        <end position="90"/>
    </location>
</feature>
<reference evidence="3 4" key="1">
    <citation type="journal article" date="2021" name="Commun. Biol.">
        <title>The genome of Shorea leprosula (Dipterocarpaceae) highlights the ecological relevance of drought in aseasonal tropical rainforests.</title>
        <authorList>
            <person name="Ng K.K.S."/>
            <person name="Kobayashi M.J."/>
            <person name="Fawcett J.A."/>
            <person name="Hatakeyama M."/>
            <person name="Paape T."/>
            <person name="Ng C.H."/>
            <person name="Ang C.C."/>
            <person name="Tnah L.H."/>
            <person name="Lee C.T."/>
            <person name="Nishiyama T."/>
            <person name="Sese J."/>
            <person name="O'Brien M.J."/>
            <person name="Copetti D."/>
            <person name="Mohd Noor M.I."/>
            <person name="Ong R.C."/>
            <person name="Putra M."/>
            <person name="Sireger I.Z."/>
            <person name="Indrioko S."/>
            <person name="Kosugi Y."/>
            <person name="Izuno A."/>
            <person name="Isagi Y."/>
            <person name="Lee S.L."/>
            <person name="Shimizu K.K."/>
        </authorList>
    </citation>
    <scope>NUCLEOTIDE SEQUENCE [LARGE SCALE GENOMIC DNA]</scope>
    <source>
        <strain evidence="3">214</strain>
    </source>
</reference>